<dbReference type="GO" id="GO:0046872">
    <property type="term" value="F:metal ion binding"/>
    <property type="evidence" value="ECO:0007669"/>
    <property type="project" value="UniProtKB-KW"/>
</dbReference>
<feature type="binding site" evidence="2">
    <location>
        <position position="100"/>
    </location>
    <ligand>
        <name>Fe cation</name>
        <dbReference type="ChEBI" id="CHEBI:24875"/>
    </ligand>
</feature>
<protein>
    <submittedName>
        <fullName evidence="6">Pirin domain containing protein</fullName>
    </submittedName>
</protein>
<dbReference type="PIRSF" id="PIRSF006232">
    <property type="entry name" value="Pirin"/>
    <property type="match status" value="1"/>
</dbReference>
<evidence type="ECO:0000313" key="6">
    <source>
        <dbReference type="EMBL" id="AJD48610.1"/>
    </source>
</evidence>
<dbReference type="KEGG" id="apac:S7S_10990"/>
<dbReference type="PANTHER" id="PTHR13903:SF8">
    <property type="entry name" value="PIRIN"/>
    <property type="match status" value="1"/>
</dbReference>
<dbReference type="Pfam" id="PF02678">
    <property type="entry name" value="Pirin"/>
    <property type="match status" value="1"/>
</dbReference>
<dbReference type="STRING" id="391936.S7S_10990"/>
<dbReference type="InterPro" id="IPR008778">
    <property type="entry name" value="Pirin_C_dom"/>
</dbReference>
<sequence>MPQLIRPHQRDIGFRVQRLLPAAVQQRVGPFIFFDHMGPAHFEAQTHSGDVRPHPHIGLATVTYLFSGAMMHRDSLGSVQRIEPGAINLMTAGRGISHSERIPDDIRDSQAVVEGIQTWLALPLEDEECAPAFVHHAADTLPLHEAPGVVARVLLGEAFGRVSPVQTASPTVYVDLQLEAGSSLTLPARPDQLALYLAQGTLDVNGEALPVNHVLLLDDQREITLNAGSDARCLLFGGEPLPGERHINWNFVSSRRERIEAAREDWQNGDFPMVPGESERIPLPR</sequence>
<dbReference type="CDD" id="cd02909">
    <property type="entry name" value="cupin_pirin_N"/>
    <property type="match status" value="1"/>
</dbReference>
<evidence type="ECO:0000256" key="1">
    <source>
        <dbReference type="ARBA" id="ARBA00008416"/>
    </source>
</evidence>
<comment type="similarity">
    <text evidence="1 3">Belongs to the pirin family.</text>
</comment>
<dbReference type="HOGENOM" id="CLU_045717_1_1_6"/>
<gene>
    <name evidence="6" type="ORF">S7S_10990</name>
</gene>
<feature type="binding site" evidence="2">
    <location>
        <position position="56"/>
    </location>
    <ligand>
        <name>Fe cation</name>
        <dbReference type="ChEBI" id="CHEBI:24875"/>
    </ligand>
</feature>
<dbReference type="SUPFAM" id="SSF51182">
    <property type="entry name" value="RmlC-like cupins"/>
    <property type="match status" value="1"/>
</dbReference>
<keyword evidence="7" id="KW-1185">Reference proteome</keyword>
<dbReference type="InterPro" id="IPR014710">
    <property type="entry name" value="RmlC-like_jellyroll"/>
</dbReference>
<accession>A0A0B4XPC6</accession>
<dbReference type="PANTHER" id="PTHR13903">
    <property type="entry name" value="PIRIN-RELATED"/>
    <property type="match status" value="1"/>
</dbReference>
<name>A0A0B4XPC6_9GAMM</name>
<evidence type="ECO:0000259" key="5">
    <source>
        <dbReference type="Pfam" id="PF05726"/>
    </source>
</evidence>
<feature type="domain" description="Pirin C-terminal" evidence="5">
    <location>
        <begin position="173"/>
        <end position="271"/>
    </location>
</feature>
<dbReference type="Pfam" id="PF05726">
    <property type="entry name" value="Pirin_C"/>
    <property type="match status" value="1"/>
</dbReference>
<dbReference type="InterPro" id="IPR011051">
    <property type="entry name" value="RmlC_Cupin_sf"/>
</dbReference>
<feature type="domain" description="Pirin N-terminal" evidence="4">
    <location>
        <begin position="14"/>
        <end position="120"/>
    </location>
</feature>
<dbReference type="EMBL" id="CP004387">
    <property type="protein sequence ID" value="AJD48610.1"/>
    <property type="molecule type" value="Genomic_DNA"/>
</dbReference>
<comment type="cofactor">
    <cofactor evidence="2">
        <name>Fe cation</name>
        <dbReference type="ChEBI" id="CHEBI:24875"/>
    </cofactor>
    <text evidence="2">Binds 1 Fe cation per subunit.</text>
</comment>
<proteinExistence type="inferred from homology"/>
<evidence type="ECO:0000313" key="7">
    <source>
        <dbReference type="Proteomes" id="UP000006764"/>
    </source>
</evidence>
<dbReference type="InterPro" id="IPR012093">
    <property type="entry name" value="Pirin"/>
</dbReference>
<evidence type="ECO:0000256" key="2">
    <source>
        <dbReference type="PIRSR" id="PIRSR006232-1"/>
    </source>
</evidence>
<dbReference type="CDD" id="cd02247">
    <property type="entry name" value="cupin_pirin_C"/>
    <property type="match status" value="1"/>
</dbReference>
<keyword evidence="2" id="KW-0479">Metal-binding</keyword>
<feature type="binding site" evidence="2">
    <location>
        <position position="54"/>
    </location>
    <ligand>
        <name>Fe cation</name>
        <dbReference type="ChEBI" id="CHEBI:24875"/>
    </ligand>
</feature>
<keyword evidence="2" id="KW-0408">Iron</keyword>
<organism evidence="6 7">
    <name type="scientific">Isoalcanivorax pacificus W11-5</name>
    <dbReference type="NCBI Taxonomy" id="391936"/>
    <lineage>
        <taxon>Bacteria</taxon>
        <taxon>Pseudomonadati</taxon>
        <taxon>Pseudomonadota</taxon>
        <taxon>Gammaproteobacteria</taxon>
        <taxon>Oceanospirillales</taxon>
        <taxon>Alcanivoracaceae</taxon>
        <taxon>Isoalcanivorax</taxon>
    </lineage>
</organism>
<feature type="binding site" evidence="2">
    <location>
        <position position="98"/>
    </location>
    <ligand>
        <name>Fe cation</name>
        <dbReference type="ChEBI" id="CHEBI:24875"/>
    </ligand>
</feature>
<evidence type="ECO:0000256" key="3">
    <source>
        <dbReference type="RuleBase" id="RU003457"/>
    </source>
</evidence>
<dbReference type="OrthoDB" id="9780903at2"/>
<evidence type="ECO:0000259" key="4">
    <source>
        <dbReference type="Pfam" id="PF02678"/>
    </source>
</evidence>
<dbReference type="AlphaFoldDB" id="A0A0B4XPC6"/>
<dbReference type="RefSeq" id="WP_008737214.1">
    <property type="nucleotide sequence ID" value="NZ_CP004387.1"/>
</dbReference>
<dbReference type="InterPro" id="IPR003829">
    <property type="entry name" value="Pirin_N_dom"/>
</dbReference>
<reference evidence="6 7" key="1">
    <citation type="journal article" date="2012" name="J. Bacteriol.">
        <title>Genome sequence of an alkane-degrading bacterium, Alcanivorax pacificus type strain W11-5, isolated from deep sea sediment.</title>
        <authorList>
            <person name="Lai Q."/>
            <person name="Shao Z."/>
        </authorList>
    </citation>
    <scope>NUCLEOTIDE SEQUENCE [LARGE SCALE GENOMIC DNA]</scope>
    <source>
        <strain evidence="6 7">W11-5</strain>
    </source>
</reference>
<dbReference type="Gene3D" id="2.60.120.10">
    <property type="entry name" value="Jelly Rolls"/>
    <property type="match status" value="2"/>
</dbReference>
<dbReference type="Proteomes" id="UP000006764">
    <property type="component" value="Chromosome"/>
</dbReference>